<dbReference type="Pfam" id="PF00319">
    <property type="entry name" value="SRF-TF"/>
    <property type="match status" value="1"/>
</dbReference>
<evidence type="ECO:0000256" key="4">
    <source>
        <dbReference type="ARBA" id="ARBA00023163"/>
    </source>
</evidence>
<keyword evidence="4" id="KW-0804">Transcription</keyword>
<sequence>MGRRKLKIQRLETMKARQATYSKRKTGIVKKAKEISILCDVDVALLMFSPTDKPTLFVGQEKLLSDVLERLSKLPLEEREERRAYTMQILKKIYANTESDFDLNSSPQDASDDNPLKLYEEQLRELKGRLAEKSKILRDWKDPRNVEDIAQLKLMEEHLAATLNGVRNKKSQFAMEMQRRERGLEGNEDQQ</sequence>
<dbReference type="OrthoDB" id="1898716at2759"/>
<dbReference type="GO" id="GO:0045944">
    <property type="term" value="P:positive regulation of transcription by RNA polymerase II"/>
    <property type="evidence" value="ECO:0007669"/>
    <property type="project" value="InterPro"/>
</dbReference>
<evidence type="ECO:0000259" key="6">
    <source>
        <dbReference type="PROSITE" id="PS50066"/>
    </source>
</evidence>
<dbReference type="PRINTS" id="PR00404">
    <property type="entry name" value="MADSDOMAIN"/>
</dbReference>
<keyword evidence="2" id="KW-0805">Transcription regulation</keyword>
<dbReference type="EMBL" id="BSYR01000030">
    <property type="protein sequence ID" value="GMI97901.1"/>
    <property type="molecule type" value="Genomic_DNA"/>
</dbReference>
<dbReference type="InterPro" id="IPR033897">
    <property type="entry name" value="SRF-like_MADS-box"/>
</dbReference>
<proteinExistence type="predicted"/>
<comment type="caution">
    <text evidence="7">The sequence shown here is derived from an EMBL/GenBank/DDBJ whole genome shotgun (WGS) entry which is preliminary data.</text>
</comment>
<dbReference type="InterPro" id="IPR002100">
    <property type="entry name" value="TF_MADSbox"/>
</dbReference>
<keyword evidence="8" id="KW-1185">Reference proteome</keyword>
<evidence type="ECO:0000313" key="7">
    <source>
        <dbReference type="EMBL" id="GMI97901.1"/>
    </source>
</evidence>
<feature type="domain" description="MADS-box" evidence="6">
    <location>
        <begin position="1"/>
        <end position="61"/>
    </location>
</feature>
<dbReference type="AlphaFoldDB" id="A0A9W7IMQ4"/>
<organism evidence="7 8">
    <name type="scientific">Hibiscus trionum</name>
    <name type="common">Flower of an hour</name>
    <dbReference type="NCBI Taxonomy" id="183268"/>
    <lineage>
        <taxon>Eukaryota</taxon>
        <taxon>Viridiplantae</taxon>
        <taxon>Streptophyta</taxon>
        <taxon>Embryophyta</taxon>
        <taxon>Tracheophyta</taxon>
        <taxon>Spermatophyta</taxon>
        <taxon>Magnoliopsida</taxon>
        <taxon>eudicotyledons</taxon>
        <taxon>Gunneridae</taxon>
        <taxon>Pentapetalae</taxon>
        <taxon>rosids</taxon>
        <taxon>malvids</taxon>
        <taxon>Malvales</taxon>
        <taxon>Malvaceae</taxon>
        <taxon>Malvoideae</taxon>
        <taxon>Hibiscus</taxon>
    </lineage>
</organism>
<evidence type="ECO:0000313" key="8">
    <source>
        <dbReference type="Proteomes" id="UP001165190"/>
    </source>
</evidence>
<dbReference type="GO" id="GO:0000987">
    <property type="term" value="F:cis-regulatory region sequence-specific DNA binding"/>
    <property type="evidence" value="ECO:0007669"/>
    <property type="project" value="InterPro"/>
</dbReference>
<dbReference type="InterPro" id="IPR050142">
    <property type="entry name" value="MADS-box/MEF2_TF"/>
</dbReference>
<dbReference type="SMART" id="SM00432">
    <property type="entry name" value="MADS"/>
    <property type="match status" value="1"/>
</dbReference>
<dbReference type="GO" id="GO:0046983">
    <property type="term" value="F:protein dimerization activity"/>
    <property type="evidence" value="ECO:0007669"/>
    <property type="project" value="InterPro"/>
</dbReference>
<name>A0A9W7IMQ4_HIBTR</name>
<evidence type="ECO:0000256" key="5">
    <source>
        <dbReference type="ARBA" id="ARBA00023242"/>
    </source>
</evidence>
<protein>
    <submittedName>
        <fullName evidence="7">AGAMOUS-like 30</fullName>
    </submittedName>
</protein>
<dbReference type="PANTHER" id="PTHR48019">
    <property type="entry name" value="SERUM RESPONSE FACTOR HOMOLOG"/>
    <property type="match status" value="1"/>
</dbReference>
<gene>
    <name evidence="7" type="ORF">HRI_003459400</name>
</gene>
<comment type="subcellular location">
    <subcellularLocation>
        <location evidence="1">Nucleus</location>
    </subcellularLocation>
</comment>
<dbReference type="FunFam" id="3.40.1810.10:FF:000028">
    <property type="entry name" value="Agamous-like MADS-box protein AGL66 isoform A"/>
    <property type="match status" value="1"/>
</dbReference>
<keyword evidence="3" id="KW-0238">DNA-binding</keyword>
<accession>A0A9W7IMQ4</accession>
<evidence type="ECO:0000256" key="3">
    <source>
        <dbReference type="ARBA" id="ARBA00023125"/>
    </source>
</evidence>
<dbReference type="GO" id="GO:0000981">
    <property type="term" value="F:DNA-binding transcription factor activity, RNA polymerase II-specific"/>
    <property type="evidence" value="ECO:0007669"/>
    <property type="project" value="InterPro"/>
</dbReference>
<dbReference type="GO" id="GO:0005634">
    <property type="term" value="C:nucleus"/>
    <property type="evidence" value="ECO:0007669"/>
    <property type="project" value="UniProtKB-SubCell"/>
</dbReference>
<dbReference type="Proteomes" id="UP001165190">
    <property type="component" value="Unassembled WGS sequence"/>
</dbReference>
<dbReference type="SUPFAM" id="SSF55455">
    <property type="entry name" value="SRF-like"/>
    <property type="match status" value="1"/>
</dbReference>
<keyword evidence="5" id="KW-0539">Nucleus</keyword>
<evidence type="ECO:0000256" key="1">
    <source>
        <dbReference type="ARBA" id="ARBA00004123"/>
    </source>
</evidence>
<evidence type="ECO:0000256" key="2">
    <source>
        <dbReference type="ARBA" id="ARBA00023015"/>
    </source>
</evidence>
<dbReference type="PROSITE" id="PS50066">
    <property type="entry name" value="MADS_BOX_2"/>
    <property type="match status" value="1"/>
</dbReference>
<dbReference type="InterPro" id="IPR036879">
    <property type="entry name" value="TF_MADSbox_sf"/>
</dbReference>
<dbReference type="Gene3D" id="3.40.1810.10">
    <property type="entry name" value="Transcription factor, MADS-box"/>
    <property type="match status" value="1"/>
</dbReference>
<reference evidence="7" key="1">
    <citation type="submission" date="2023-05" db="EMBL/GenBank/DDBJ databases">
        <title>Genome and transcriptome analyses reveal genes involved in the formation of fine ridges on petal epidermal cells in Hibiscus trionum.</title>
        <authorList>
            <person name="Koshimizu S."/>
            <person name="Masuda S."/>
            <person name="Ishii T."/>
            <person name="Shirasu K."/>
            <person name="Hoshino A."/>
            <person name="Arita M."/>
        </authorList>
    </citation>
    <scope>NUCLEOTIDE SEQUENCE</scope>
    <source>
        <strain evidence="7">Hamamatsu line</strain>
    </source>
</reference>
<dbReference type="CDD" id="cd00266">
    <property type="entry name" value="MADS_SRF_like"/>
    <property type="match status" value="1"/>
</dbReference>